<evidence type="ECO:0000259" key="2">
    <source>
        <dbReference type="Pfam" id="PF00534"/>
    </source>
</evidence>
<evidence type="ECO:0000259" key="3">
    <source>
        <dbReference type="Pfam" id="PF13439"/>
    </source>
</evidence>
<organism evidence="4 5">
    <name type="scientific">Brockia lithotrophica</name>
    <dbReference type="NCBI Taxonomy" id="933949"/>
    <lineage>
        <taxon>Bacteria</taxon>
        <taxon>Bacillati</taxon>
        <taxon>Bacillota</taxon>
        <taxon>Bacilli</taxon>
        <taxon>Bacillales</taxon>
        <taxon>Bacillales Family X. Incertae Sedis</taxon>
        <taxon>Brockia</taxon>
    </lineage>
</organism>
<evidence type="ECO:0000256" key="1">
    <source>
        <dbReference type="SAM" id="MobiDB-lite"/>
    </source>
</evidence>
<evidence type="ECO:0000313" key="4">
    <source>
        <dbReference type="EMBL" id="PTQ53192.1"/>
    </source>
</evidence>
<feature type="region of interest" description="Disordered" evidence="1">
    <location>
        <begin position="377"/>
        <end position="410"/>
    </location>
</feature>
<keyword evidence="4" id="KW-0808">Transferase</keyword>
<dbReference type="CDD" id="cd03814">
    <property type="entry name" value="GT4-like"/>
    <property type="match status" value="1"/>
</dbReference>
<feature type="domain" description="Glycosyl transferase family 1" evidence="2">
    <location>
        <begin position="196"/>
        <end position="354"/>
    </location>
</feature>
<evidence type="ECO:0000313" key="5">
    <source>
        <dbReference type="Proteomes" id="UP000244016"/>
    </source>
</evidence>
<reference evidence="4 5" key="1">
    <citation type="submission" date="2017-08" db="EMBL/GenBank/DDBJ databases">
        <title>Burning lignite coal seam in the remote Altai Mountains harbors a hydrogen-driven thermophilic microbial community.</title>
        <authorList>
            <person name="Kadnikov V.V."/>
            <person name="Mardanov A.V."/>
            <person name="Ivasenko D."/>
            <person name="Beletsky A.V."/>
            <person name="Karnachuk O.V."/>
            <person name="Ravin N.V."/>
        </authorList>
    </citation>
    <scope>NUCLEOTIDE SEQUENCE [LARGE SCALE GENOMIC DNA]</scope>
    <source>
        <strain evidence="4">AL31</strain>
    </source>
</reference>
<feature type="domain" description="Glycosyltransferase subfamily 4-like N-terminal" evidence="3">
    <location>
        <begin position="14"/>
        <end position="177"/>
    </location>
</feature>
<dbReference type="Pfam" id="PF00534">
    <property type="entry name" value="Glycos_transf_1"/>
    <property type="match status" value="1"/>
</dbReference>
<dbReference type="Pfam" id="PF13439">
    <property type="entry name" value="Glyco_transf_4"/>
    <property type="match status" value="1"/>
</dbReference>
<dbReference type="Proteomes" id="UP000244016">
    <property type="component" value="Unassembled WGS sequence"/>
</dbReference>
<sequence>MRLLLFTDTFPPDVNGVSMTLGRWTEWLRERGVALKVFAPDPPKGDEPRDFVERFLSAPLFLYPPIRLGIPNPLRAQRRVREFRPDLCHIATPGTMGLFGRYLCRRFRVPMVASYHTHLDRYLAYYRLEALQGAYESLNAWFHAPMERVYVPSRETWERLEAMGIRRLELFPRGVDARLFHPAEDPLAARRRLKERYGLDAPLLLLYVGRIAVEKDLDVLVDAFAYISPAVRKDLALLVVGDGPYRGEFERKAAQAGVPVRFAGFLRGADLREAYQGADVFVFPSSTETYGNVVQEAMAVGLPVLGVSAGGVAERVVHGETGWLVPPRDPEAFARGIERLALDEDLRRRLGRAGHAAVRPLTWDAVFSRLLASMQKVARRTSEEPDRSPPWSDAGSQGLPARRRVPQEVG</sequence>
<name>A0A2T5GAH3_9BACL</name>
<dbReference type="InterPro" id="IPR050194">
    <property type="entry name" value="Glycosyltransferase_grp1"/>
</dbReference>
<dbReference type="InterPro" id="IPR028098">
    <property type="entry name" value="Glyco_trans_4-like_N"/>
</dbReference>
<dbReference type="InterPro" id="IPR001296">
    <property type="entry name" value="Glyco_trans_1"/>
</dbReference>
<dbReference type="EMBL" id="PEBW01000001">
    <property type="protein sequence ID" value="PTQ53192.1"/>
    <property type="molecule type" value="Genomic_DNA"/>
</dbReference>
<gene>
    <name evidence="4" type="ORF">BLITH_0272</name>
</gene>
<dbReference type="AlphaFoldDB" id="A0A2T5GAH3"/>
<accession>A0A2T5GAH3</accession>
<dbReference type="Gene3D" id="3.40.50.2000">
    <property type="entry name" value="Glycogen Phosphorylase B"/>
    <property type="match status" value="2"/>
</dbReference>
<proteinExistence type="predicted"/>
<dbReference type="GO" id="GO:0016758">
    <property type="term" value="F:hexosyltransferase activity"/>
    <property type="evidence" value="ECO:0007669"/>
    <property type="project" value="TreeGrafter"/>
</dbReference>
<comment type="caution">
    <text evidence="4">The sequence shown here is derived from an EMBL/GenBank/DDBJ whole genome shotgun (WGS) entry which is preliminary data.</text>
</comment>
<protein>
    <submittedName>
        <fullName evidence="4">Glycosyltransferase</fullName>
    </submittedName>
</protein>
<dbReference type="PANTHER" id="PTHR45947">
    <property type="entry name" value="SULFOQUINOVOSYL TRANSFERASE SQD2"/>
    <property type="match status" value="1"/>
</dbReference>
<dbReference type="SUPFAM" id="SSF53756">
    <property type="entry name" value="UDP-Glycosyltransferase/glycogen phosphorylase"/>
    <property type="match status" value="1"/>
</dbReference>
<dbReference type="PANTHER" id="PTHR45947:SF3">
    <property type="entry name" value="SULFOQUINOVOSYL TRANSFERASE SQD2"/>
    <property type="match status" value="1"/>
</dbReference>